<reference evidence="1" key="1">
    <citation type="journal article" date="2014" name="Front. Microbiol.">
        <title>High frequency of phylogenetically diverse reductive dehalogenase-homologous genes in deep subseafloor sedimentary metagenomes.</title>
        <authorList>
            <person name="Kawai M."/>
            <person name="Futagami T."/>
            <person name="Toyoda A."/>
            <person name="Takaki Y."/>
            <person name="Nishi S."/>
            <person name="Hori S."/>
            <person name="Arai W."/>
            <person name="Tsubouchi T."/>
            <person name="Morono Y."/>
            <person name="Uchiyama I."/>
            <person name="Ito T."/>
            <person name="Fujiyama A."/>
            <person name="Inagaki F."/>
            <person name="Takami H."/>
        </authorList>
    </citation>
    <scope>NUCLEOTIDE SEQUENCE</scope>
    <source>
        <strain evidence="1">Expedition CK06-06</strain>
    </source>
</reference>
<comment type="caution">
    <text evidence="1">The sequence shown here is derived from an EMBL/GenBank/DDBJ whole genome shotgun (WGS) entry which is preliminary data.</text>
</comment>
<proteinExistence type="predicted"/>
<accession>X1MKA0</accession>
<dbReference type="AlphaFoldDB" id="X1MKA0"/>
<gene>
    <name evidence="1" type="ORF">S06H3_34627</name>
</gene>
<organism evidence="1">
    <name type="scientific">marine sediment metagenome</name>
    <dbReference type="NCBI Taxonomy" id="412755"/>
    <lineage>
        <taxon>unclassified sequences</taxon>
        <taxon>metagenomes</taxon>
        <taxon>ecological metagenomes</taxon>
    </lineage>
</organism>
<name>X1MKA0_9ZZZZ</name>
<protein>
    <submittedName>
        <fullName evidence="1">Uncharacterized protein</fullName>
    </submittedName>
</protein>
<evidence type="ECO:0000313" key="1">
    <source>
        <dbReference type="EMBL" id="GAI18461.1"/>
    </source>
</evidence>
<dbReference type="EMBL" id="BARV01020805">
    <property type="protein sequence ID" value="GAI18461.1"/>
    <property type="molecule type" value="Genomic_DNA"/>
</dbReference>
<sequence>MVFPNFAELYPREAMRQQQIRVIEKEIRQAEARLIDDRTCLALLYQSLRELKAISEVR</sequence>